<dbReference type="Gramene" id="ONIVA07G09910.1">
    <property type="protein sequence ID" value="ONIVA07G09910.1"/>
    <property type="gene ID" value="ONIVA07G09910"/>
</dbReference>
<dbReference type="PANTHER" id="PTHR31589">
    <property type="entry name" value="PROTEIN, PUTATIVE (DUF239)-RELATED-RELATED"/>
    <property type="match status" value="1"/>
</dbReference>
<name>A0A0E0HZL5_ORYNI</name>
<dbReference type="InterPro" id="IPR004314">
    <property type="entry name" value="Neprosin"/>
</dbReference>
<feature type="domain" description="Neprosin PEP catalytic" evidence="2">
    <location>
        <begin position="54"/>
        <end position="309"/>
    </location>
</feature>
<dbReference type="PANTHER" id="PTHR31589:SF104">
    <property type="entry name" value="OS07G0422700 PROTEIN"/>
    <property type="match status" value="1"/>
</dbReference>
<dbReference type="eggNOG" id="ENOG502QRGN">
    <property type="taxonomic scope" value="Eukaryota"/>
</dbReference>
<feature type="chain" id="PRO_5002362168" description="Neprosin PEP catalytic domain-containing protein" evidence="1">
    <location>
        <begin position="20"/>
        <end position="310"/>
    </location>
</feature>
<reference evidence="3" key="1">
    <citation type="submission" date="2015-04" db="UniProtKB">
        <authorList>
            <consortium name="EnsemblPlants"/>
        </authorList>
    </citation>
    <scope>IDENTIFICATION</scope>
    <source>
        <strain evidence="3">SL10</strain>
    </source>
</reference>
<proteinExistence type="predicted"/>
<protein>
    <recommendedName>
        <fullName evidence="2">Neprosin PEP catalytic domain-containing protein</fullName>
    </recommendedName>
</protein>
<dbReference type="Gene3D" id="3.90.1320.10">
    <property type="entry name" value="Outer-capsid protein sigma 3, large lobe"/>
    <property type="match status" value="1"/>
</dbReference>
<keyword evidence="1" id="KW-0732">Signal</keyword>
<keyword evidence="4" id="KW-1185">Reference proteome</keyword>
<dbReference type="InterPro" id="IPR053168">
    <property type="entry name" value="Glutamic_endopeptidase"/>
</dbReference>
<feature type="signal peptide" evidence="1">
    <location>
        <begin position="1"/>
        <end position="19"/>
    </location>
</feature>
<evidence type="ECO:0000256" key="1">
    <source>
        <dbReference type="SAM" id="SignalP"/>
    </source>
</evidence>
<accession>A0A0E0HZL5</accession>
<dbReference type="AlphaFoldDB" id="A0A0E0HZL5"/>
<dbReference type="PROSITE" id="PS52045">
    <property type="entry name" value="NEPROSIN_PEP_CD"/>
    <property type="match status" value="1"/>
</dbReference>
<reference evidence="3" key="2">
    <citation type="submission" date="2018-04" db="EMBL/GenBank/DDBJ databases">
        <title>OnivRS2 (Oryza nivara Reference Sequence Version 2).</title>
        <authorList>
            <person name="Zhang J."/>
            <person name="Kudrna D."/>
            <person name="Lee S."/>
            <person name="Talag J."/>
            <person name="Rajasekar S."/>
            <person name="Welchert J."/>
            <person name="Hsing Y.-I."/>
            <person name="Wing R.A."/>
        </authorList>
    </citation>
    <scope>NUCLEOTIDE SEQUENCE [LARGE SCALE GENOMIC DNA]</scope>
    <source>
        <strain evidence="3">SL10</strain>
    </source>
</reference>
<dbReference type="Proteomes" id="UP000006591">
    <property type="component" value="Chromosome 7"/>
</dbReference>
<organism evidence="3">
    <name type="scientific">Oryza nivara</name>
    <name type="common">Indian wild rice</name>
    <name type="synonym">Oryza sativa f. spontanea</name>
    <dbReference type="NCBI Taxonomy" id="4536"/>
    <lineage>
        <taxon>Eukaryota</taxon>
        <taxon>Viridiplantae</taxon>
        <taxon>Streptophyta</taxon>
        <taxon>Embryophyta</taxon>
        <taxon>Tracheophyta</taxon>
        <taxon>Spermatophyta</taxon>
        <taxon>Magnoliopsida</taxon>
        <taxon>Liliopsida</taxon>
        <taxon>Poales</taxon>
        <taxon>Poaceae</taxon>
        <taxon>BOP clade</taxon>
        <taxon>Oryzoideae</taxon>
        <taxon>Oryzeae</taxon>
        <taxon>Oryzinae</taxon>
        <taxon>Oryza</taxon>
    </lineage>
</organism>
<evidence type="ECO:0000313" key="4">
    <source>
        <dbReference type="Proteomes" id="UP000006591"/>
    </source>
</evidence>
<dbReference type="EnsemblPlants" id="ONIVA07G09910.1">
    <property type="protein sequence ID" value="ONIVA07G09910.1"/>
    <property type="gene ID" value="ONIVA07G09910"/>
</dbReference>
<dbReference type="OMA" id="HARNDGY"/>
<dbReference type="Pfam" id="PF03080">
    <property type="entry name" value="Neprosin"/>
    <property type="match status" value="1"/>
</dbReference>
<evidence type="ECO:0000313" key="3">
    <source>
        <dbReference type="EnsemblPlants" id="ONIVA07G09910.1"/>
    </source>
</evidence>
<sequence>MGFVAVAIILCFSYASCYANLVRSEDAHVNPEMNGMTRRPTGLFFSRRHKVRTDEDDSRASHVAMYHTPRGSYFGSRAKIGIWGSPNQGRFQESGASILVTSNELEDLNALEAGFHVYPDLYNDNNVHFFTHWTKDTDRSTGCYNLKCGGFVPAEGAELTPGQAVAPASTYDGDDHYISISLHTDPNSGDWVLFRDDLEKPLFLGHFPKELCPKLNGGAPRMAWTGFVSYPKNEPSPAMGSGHFPLEGERKAAYIKNIKLFDSKARAHDPYMEDLLPVLDRPDCYHLSIVDFVVKDRVYFYYGGPSGCIG</sequence>
<evidence type="ECO:0000259" key="2">
    <source>
        <dbReference type="PROSITE" id="PS52045"/>
    </source>
</evidence>
<dbReference type="STRING" id="4536.A0A0E0HZL5"/>